<dbReference type="AlphaFoldDB" id="A0A368RD18"/>
<dbReference type="EMBL" id="CM003532">
    <property type="protein sequence ID" value="RCV27490.1"/>
    <property type="molecule type" value="Genomic_DNA"/>
</dbReference>
<organism evidence="2">
    <name type="scientific">Setaria italica</name>
    <name type="common">Foxtail millet</name>
    <name type="synonym">Panicum italicum</name>
    <dbReference type="NCBI Taxonomy" id="4555"/>
    <lineage>
        <taxon>Eukaryota</taxon>
        <taxon>Viridiplantae</taxon>
        <taxon>Streptophyta</taxon>
        <taxon>Embryophyta</taxon>
        <taxon>Tracheophyta</taxon>
        <taxon>Spermatophyta</taxon>
        <taxon>Magnoliopsida</taxon>
        <taxon>Liliopsida</taxon>
        <taxon>Poales</taxon>
        <taxon>Poaceae</taxon>
        <taxon>PACMAD clade</taxon>
        <taxon>Panicoideae</taxon>
        <taxon>Panicodae</taxon>
        <taxon>Paniceae</taxon>
        <taxon>Cenchrinae</taxon>
        <taxon>Setaria</taxon>
    </lineage>
</organism>
<feature type="compositionally biased region" description="Polar residues" evidence="1">
    <location>
        <begin position="84"/>
        <end position="93"/>
    </location>
</feature>
<accession>A0A368RD18</accession>
<feature type="region of interest" description="Disordered" evidence="1">
    <location>
        <begin position="83"/>
        <end position="102"/>
    </location>
</feature>
<evidence type="ECO:0000313" key="2">
    <source>
        <dbReference type="EMBL" id="RCV27490.1"/>
    </source>
</evidence>
<reference evidence="2" key="1">
    <citation type="journal article" date="2012" name="Nat. Biotechnol.">
        <title>Reference genome sequence of the model plant Setaria.</title>
        <authorList>
            <person name="Bennetzen J.L."/>
            <person name="Schmutz J."/>
            <person name="Wang H."/>
            <person name="Percifield R."/>
            <person name="Hawkins J."/>
            <person name="Pontaroli A.C."/>
            <person name="Estep M."/>
            <person name="Feng L."/>
            <person name="Vaughn J.N."/>
            <person name="Grimwood J."/>
            <person name="Jenkins J."/>
            <person name="Barry K."/>
            <person name="Lindquist E."/>
            <person name="Hellsten U."/>
            <person name="Deshpande S."/>
            <person name="Wang X."/>
            <person name="Wu X."/>
            <person name="Mitros T."/>
            <person name="Triplett J."/>
            <person name="Yang X."/>
            <person name="Ye C.Y."/>
            <person name="Mauro-Herrera M."/>
            <person name="Wang L."/>
            <person name="Li P."/>
            <person name="Sharma M."/>
            <person name="Sharma R."/>
            <person name="Ronald P.C."/>
            <person name="Panaud O."/>
            <person name="Kellogg E.A."/>
            <person name="Brutnell T.P."/>
            <person name="Doust A.N."/>
            <person name="Tuskan G.A."/>
            <person name="Rokhsar D."/>
            <person name="Devos K.M."/>
        </authorList>
    </citation>
    <scope>NUCLEOTIDE SEQUENCE [LARGE SCALE GENOMIC DNA]</scope>
    <source>
        <strain evidence="2">Yugu1</strain>
    </source>
</reference>
<proteinExistence type="predicted"/>
<sequence>MVVLRRDAPLLEGAGSLTAAGGRRFQYRRCSIGAVDLPAGVWSDRLSIAPLMSPRKSSSAGRQVLGAERAQLMAQGMSGAPASRASSVCSGSARSPVGQVRTAARQGCRAKLEGGGPSRKALEEFLMATKLE</sequence>
<name>A0A368RD18_SETIT</name>
<protein>
    <submittedName>
        <fullName evidence="2">Uncharacterized protein</fullName>
    </submittedName>
</protein>
<gene>
    <name evidence="2" type="ORF">SETIT_5G328700v2</name>
</gene>
<evidence type="ECO:0000256" key="1">
    <source>
        <dbReference type="SAM" id="MobiDB-lite"/>
    </source>
</evidence>
<reference evidence="2" key="2">
    <citation type="submission" date="2015-07" db="EMBL/GenBank/DDBJ databases">
        <authorList>
            <person name="Noorani M."/>
        </authorList>
    </citation>
    <scope>NUCLEOTIDE SEQUENCE</scope>
    <source>
        <strain evidence="2">Yugu1</strain>
    </source>
</reference>